<dbReference type="InterPro" id="IPR030802">
    <property type="entry name" value="Permease_MalE"/>
</dbReference>
<dbReference type="PANTHER" id="PTHR30188">
    <property type="entry name" value="ABC TRANSPORTER PERMEASE PROTEIN-RELATED"/>
    <property type="match status" value="1"/>
</dbReference>
<feature type="transmembrane region" description="Helical" evidence="1">
    <location>
        <begin position="68"/>
        <end position="90"/>
    </location>
</feature>
<dbReference type="PANTHER" id="PTHR30188:SF4">
    <property type="entry name" value="PROTEIN TRIGALACTOSYLDIACYLGLYCEROL 1, CHLOROPLASTIC"/>
    <property type="match status" value="1"/>
</dbReference>
<dbReference type="GO" id="GO:0005548">
    <property type="term" value="F:phospholipid transporter activity"/>
    <property type="evidence" value="ECO:0007669"/>
    <property type="project" value="TreeGrafter"/>
</dbReference>
<name>A0AA90S927_9ACTN</name>
<dbReference type="Proteomes" id="UP001178281">
    <property type="component" value="Unassembled WGS sequence"/>
</dbReference>
<sequence length="285" mass="29275">MGVDSASSSAPTRRPSDTRIFLDNIDRNALGPLRTLGRTAQLAATTVMAAVSDTIRGRLALRETVIQAWFLVSVTAVPAFLMAIPFGVIVTIQVGSIVQQIGASSLLGAASGLAVIQQAAPLAAGLLLGGAGASAIAADLGARTIRDEVDALRTMGIDPVHRLVAPRLIAAVVVAPLLNLFIVVVGIIAAFYVAVLGQDVTPGSYWLSFGAFATVRDLLFSMVKAALFGAIIAIVGCQHGLEAKGGARGVADAVNATVVVSTVAIIVLNFALTQAYTVFFPMKVG</sequence>
<gene>
    <name evidence="2" type="ORF">Q7X28_17290</name>
</gene>
<protein>
    <submittedName>
        <fullName evidence="2">ABC transporter permease</fullName>
    </submittedName>
</protein>
<keyword evidence="3" id="KW-1185">Reference proteome</keyword>
<evidence type="ECO:0000313" key="2">
    <source>
        <dbReference type="EMBL" id="MDP0399680.1"/>
    </source>
</evidence>
<dbReference type="EMBL" id="JAUTIX010000007">
    <property type="protein sequence ID" value="MDP0399680.1"/>
    <property type="molecule type" value="Genomic_DNA"/>
</dbReference>
<reference evidence="2" key="1">
    <citation type="submission" date="2023-08" db="EMBL/GenBank/DDBJ databases">
        <title>The draft genome of Tsukamurella strandjordii strain 050030.</title>
        <authorList>
            <person name="Zhao F."/>
            <person name="Feng Y."/>
            <person name="Zong Z."/>
        </authorList>
    </citation>
    <scope>NUCLEOTIDE SEQUENCE</scope>
    <source>
        <strain evidence="2">050030</strain>
    </source>
</reference>
<keyword evidence="1" id="KW-0472">Membrane</keyword>
<organism evidence="2 3">
    <name type="scientific">Tsukamurella strandjordii</name>
    <dbReference type="NCBI Taxonomy" id="147577"/>
    <lineage>
        <taxon>Bacteria</taxon>
        <taxon>Bacillati</taxon>
        <taxon>Actinomycetota</taxon>
        <taxon>Actinomycetes</taxon>
        <taxon>Mycobacteriales</taxon>
        <taxon>Tsukamurellaceae</taxon>
        <taxon>Tsukamurella</taxon>
    </lineage>
</organism>
<keyword evidence="1" id="KW-0812">Transmembrane</keyword>
<proteinExistence type="predicted"/>
<feature type="transmembrane region" description="Helical" evidence="1">
    <location>
        <begin position="253"/>
        <end position="272"/>
    </location>
</feature>
<dbReference type="GO" id="GO:0043190">
    <property type="term" value="C:ATP-binding cassette (ABC) transporter complex"/>
    <property type="evidence" value="ECO:0007669"/>
    <property type="project" value="InterPro"/>
</dbReference>
<dbReference type="RefSeq" id="WP_220657247.1">
    <property type="nucleotide sequence ID" value="NZ_BAAAII010000008.1"/>
</dbReference>
<evidence type="ECO:0000313" key="3">
    <source>
        <dbReference type="Proteomes" id="UP001178281"/>
    </source>
</evidence>
<feature type="transmembrane region" description="Helical" evidence="1">
    <location>
        <begin position="168"/>
        <end position="198"/>
    </location>
</feature>
<feature type="transmembrane region" description="Helical" evidence="1">
    <location>
        <begin position="122"/>
        <end position="142"/>
    </location>
</feature>
<keyword evidence="1" id="KW-1133">Transmembrane helix</keyword>
<accession>A0AA90S927</accession>
<dbReference type="Pfam" id="PF02405">
    <property type="entry name" value="MlaE"/>
    <property type="match status" value="1"/>
</dbReference>
<evidence type="ECO:0000256" key="1">
    <source>
        <dbReference type="SAM" id="Phobius"/>
    </source>
</evidence>
<comment type="caution">
    <text evidence="2">The sequence shown here is derived from an EMBL/GenBank/DDBJ whole genome shotgun (WGS) entry which is preliminary data.</text>
</comment>
<feature type="transmembrane region" description="Helical" evidence="1">
    <location>
        <begin position="218"/>
        <end position="241"/>
    </location>
</feature>
<dbReference type="AlphaFoldDB" id="A0AA90S927"/>